<dbReference type="AlphaFoldDB" id="A0A4C1YB53"/>
<dbReference type="Gene3D" id="3.40.50.720">
    <property type="entry name" value="NAD(P)-binding Rossmann-like Domain"/>
    <property type="match status" value="1"/>
</dbReference>
<evidence type="ECO:0000313" key="2">
    <source>
        <dbReference type="EMBL" id="GBP71747.1"/>
    </source>
</evidence>
<evidence type="ECO:0000313" key="3">
    <source>
        <dbReference type="Proteomes" id="UP000299102"/>
    </source>
</evidence>
<dbReference type="STRING" id="151549.A0A4C1YB53"/>
<dbReference type="SUPFAM" id="SSF51735">
    <property type="entry name" value="NAD(P)-binding Rossmann-fold domains"/>
    <property type="match status" value="1"/>
</dbReference>
<keyword evidence="3" id="KW-1185">Reference proteome</keyword>
<protein>
    <submittedName>
        <fullName evidence="2">3-oxoacyl-[acyl-carrier-protein] reductase FabG</fullName>
    </submittedName>
</protein>
<dbReference type="Pfam" id="PF13561">
    <property type="entry name" value="adh_short_C2"/>
    <property type="match status" value="1"/>
</dbReference>
<accession>A0A4C1YB53</accession>
<gene>
    <name evidence="2" type="primary">fabG</name>
    <name evidence="2" type="ORF">EVAR_62590_1</name>
</gene>
<dbReference type="EMBL" id="BGZK01001119">
    <property type="protein sequence ID" value="GBP71747.1"/>
    <property type="molecule type" value="Genomic_DNA"/>
</dbReference>
<dbReference type="InterPro" id="IPR020904">
    <property type="entry name" value="Sc_DH/Rdtase_CS"/>
</dbReference>
<dbReference type="PANTHER" id="PTHR43975:SF2">
    <property type="entry name" value="EG:BACR7A4.14 PROTEIN-RELATED"/>
    <property type="match status" value="1"/>
</dbReference>
<dbReference type="PRINTS" id="PR00080">
    <property type="entry name" value="SDRFAMILY"/>
</dbReference>
<keyword evidence="1" id="KW-0560">Oxidoreductase</keyword>
<comment type="caution">
    <text evidence="2">The sequence shown here is derived from an EMBL/GenBank/DDBJ whole genome shotgun (WGS) entry which is preliminary data.</text>
</comment>
<name>A0A4C1YB53_EUMVA</name>
<dbReference type="PRINTS" id="PR00081">
    <property type="entry name" value="GDHRDH"/>
</dbReference>
<dbReference type="InterPro" id="IPR002347">
    <property type="entry name" value="SDR_fam"/>
</dbReference>
<dbReference type="Proteomes" id="UP000299102">
    <property type="component" value="Unassembled WGS sequence"/>
</dbReference>
<dbReference type="FunFam" id="3.40.50.720:FF:000084">
    <property type="entry name" value="Short-chain dehydrogenase reductase"/>
    <property type="match status" value="1"/>
</dbReference>
<organism evidence="2 3">
    <name type="scientific">Eumeta variegata</name>
    <name type="common">Bagworm moth</name>
    <name type="synonym">Eumeta japonica</name>
    <dbReference type="NCBI Taxonomy" id="151549"/>
    <lineage>
        <taxon>Eukaryota</taxon>
        <taxon>Metazoa</taxon>
        <taxon>Ecdysozoa</taxon>
        <taxon>Arthropoda</taxon>
        <taxon>Hexapoda</taxon>
        <taxon>Insecta</taxon>
        <taxon>Pterygota</taxon>
        <taxon>Neoptera</taxon>
        <taxon>Endopterygota</taxon>
        <taxon>Lepidoptera</taxon>
        <taxon>Glossata</taxon>
        <taxon>Ditrysia</taxon>
        <taxon>Tineoidea</taxon>
        <taxon>Psychidae</taxon>
        <taxon>Oiketicinae</taxon>
        <taxon>Eumeta</taxon>
    </lineage>
</organism>
<evidence type="ECO:0000256" key="1">
    <source>
        <dbReference type="ARBA" id="ARBA00023002"/>
    </source>
</evidence>
<dbReference type="OrthoDB" id="47007at2759"/>
<sequence length="250" mass="26818">MDFNNKVVIVTGASSGIGAATAEAFAKLSASVVLVGRNAEKLRAVAQKCENAKGKKPLVIKADMSVDFDVKKVVFETVDKFSKIDVLVNNAGFTANGGIRDGIEIYDKVMSTNVRGVYLLTSLAVPHLVKTRGNIVNVSSIVAKKTVKSFNWLAYSMSKAALDHFTRCVALELASEGVRVNAVNPGAVRTPFYEVISVPETMLKKFDAVMPLGKIAESEEIADMIVYLASDKARSITGVTNVIDNGNMLI</sequence>
<reference evidence="2 3" key="1">
    <citation type="journal article" date="2019" name="Commun. Biol.">
        <title>The bagworm genome reveals a unique fibroin gene that provides high tensile strength.</title>
        <authorList>
            <person name="Kono N."/>
            <person name="Nakamura H."/>
            <person name="Ohtoshi R."/>
            <person name="Tomita M."/>
            <person name="Numata K."/>
            <person name="Arakawa K."/>
        </authorList>
    </citation>
    <scope>NUCLEOTIDE SEQUENCE [LARGE SCALE GENOMIC DNA]</scope>
</reference>
<dbReference type="PANTHER" id="PTHR43975">
    <property type="entry name" value="ZGC:101858"/>
    <property type="match status" value="1"/>
</dbReference>
<proteinExistence type="predicted"/>
<dbReference type="InterPro" id="IPR036291">
    <property type="entry name" value="NAD(P)-bd_dom_sf"/>
</dbReference>
<dbReference type="PROSITE" id="PS00061">
    <property type="entry name" value="ADH_SHORT"/>
    <property type="match status" value="1"/>
</dbReference>
<dbReference type="GO" id="GO:0016491">
    <property type="term" value="F:oxidoreductase activity"/>
    <property type="evidence" value="ECO:0007669"/>
    <property type="project" value="UniProtKB-KW"/>
</dbReference>